<feature type="signal peptide" evidence="3">
    <location>
        <begin position="1"/>
        <end position="22"/>
    </location>
</feature>
<evidence type="ECO:0000256" key="2">
    <source>
        <dbReference type="SAM" id="Phobius"/>
    </source>
</evidence>
<evidence type="ECO:0000313" key="5">
    <source>
        <dbReference type="Proteomes" id="UP000236291"/>
    </source>
</evidence>
<feature type="chain" id="PRO_5014393593" evidence="3">
    <location>
        <begin position="23"/>
        <end position="173"/>
    </location>
</feature>
<dbReference type="AlphaFoldDB" id="A0A2K3NQ38"/>
<sequence>MENARLSFLSIFLLTLSLHVTADLPPSPSPSSSPSPPPQSPSSATTPSPSSLPSPSPQSPSPSPATTPSPYNPPASSPVVSFPPPPSPPTPITSNSSPAPSPEDSNSINHIGVDDGTDDSSGEGMSGSKKAGIAIGIIVAASVLMLAGMVYKKRKQNIRRNQYNYALGRDIVL</sequence>
<evidence type="ECO:0000313" key="4">
    <source>
        <dbReference type="EMBL" id="PNY05141.1"/>
    </source>
</evidence>
<feature type="compositionally biased region" description="Pro residues" evidence="1">
    <location>
        <begin position="25"/>
        <end position="40"/>
    </location>
</feature>
<reference evidence="4 5" key="2">
    <citation type="journal article" date="2017" name="Front. Plant Sci.">
        <title>Gene Classification and Mining of Molecular Markers Useful in Red Clover (Trifolium pratense) Breeding.</title>
        <authorList>
            <person name="Istvanek J."/>
            <person name="Dluhosova J."/>
            <person name="Dluhos P."/>
            <person name="Patkova L."/>
            <person name="Nedelnik J."/>
            <person name="Repkova J."/>
        </authorList>
    </citation>
    <scope>NUCLEOTIDE SEQUENCE [LARGE SCALE GENOMIC DNA]</scope>
    <source>
        <strain evidence="5">cv. Tatra</strain>
        <tissue evidence="4">Young leaves</tissue>
    </source>
</reference>
<evidence type="ECO:0000256" key="3">
    <source>
        <dbReference type="SAM" id="SignalP"/>
    </source>
</evidence>
<gene>
    <name evidence="4" type="ORF">L195_g001582</name>
</gene>
<feature type="transmembrane region" description="Helical" evidence="2">
    <location>
        <begin position="131"/>
        <end position="151"/>
    </location>
</feature>
<proteinExistence type="predicted"/>
<dbReference type="PANTHER" id="PTHR36721">
    <property type="entry name" value="PROLINE-RICH FAMILY PROTEIN"/>
    <property type="match status" value="1"/>
</dbReference>
<feature type="compositionally biased region" description="Pro residues" evidence="1">
    <location>
        <begin position="50"/>
        <end position="91"/>
    </location>
</feature>
<organism evidence="4 5">
    <name type="scientific">Trifolium pratense</name>
    <name type="common">Red clover</name>
    <dbReference type="NCBI Taxonomy" id="57577"/>
    <lineage>
        <taxon>Eukaryota</taxon>
        <taxon>Viridiplantae</taxon>
        <taxon>Streptophyta</taxon>
        <taxon>Embryophyta</taxon>
        <taxon>Tracheophyta</taxon>
        <taxon>Spermatophyta</taxon>
        <taxon>Magnoliopsida</taxon>
        <taxon>eudicotyledons</taxon>
        <taxon>Gunneridae</taxon>
        <taxon>Pentapetalae</taxon>
        <taxon>rosids</taxon>
        <taxon>fabids</taxon>
        <taxon>Fabales</taxon>
        <taxon>Fabaceae</taxon>
        <taxon>Papilionoideae</taxon>
        <taxon>50 kb inversion clade</taxon>
        <taxon>NPAAA clade</taxon>
        <taxon>Hologalegina</taxon>
        <taxon>IRL clade</taxon>
        <taxon>Trifolieae</taxon>
        <taxon>Trifolium</taxon>
    </lineage>
</organism>
<dbReference type="EMBL" id="ASHM01000649">
    <property type="protein sequence ID" value="PNY05141.1"/>
    <property type="molecule type" value="Genomic_DNA"/>
</dbReference>
<keyword evidence="2" id="KW-1133">Transmembrane helix</keyword>
<evidence type="ECO:0000256" key="1">
    <source>
        <dbReference type="SAM" id="MobiDB-lite"/>
    </source>
</evidence>
<name>A0A2K3NQ38_TRIPR</name>
<keyword evidence="3" id="KW-0732">Signal</keyword>
<dbReference type="STRING" id="57577.A0A2K3NQ38"/>
<accession>A0A2K3NQ38</accession>
<dbReference type="PANTHER" id="PTHR36721:SF15">
    <property type="entry name" value="EN_SPM-LIKE TRANSPOSON PROTEIN"/>
    <property type="match status" value="1"/>
</dbReference>
<keyword evidence="2" id="KW-0472">Membrane</keyword>
<feature type="region of interest" description="Disordered" evidence="1">
    <location>
        <begin position="21"/>
        <end position="128"/>
    </location>
</feature>
<keyword evidence="2" id="KW-0812">Transmembrane</keyword>
<dbReference type="Proteomes" id="UP000236291">
    <property type="component" value="Unassembled WGS sequence"/>
</dbReference>
<protein>
    <submittedName>
        <fullName evidence="4">Uncharacterized protein</fullName>
    </submittedName>
</protein>
<comment type="caution">
    <text evidence="4">The sequence shown here is derived from an EMBL/GenBank/DDBJ whole genome shotgun (WGS) entry which is preliminary data.</text>
</comment>
<reference evidence="4 5" key="1">
    <citation type="journal article" date="2014" name="Am. J. Bot.">
        <title>Genome assembly and annotation for red clover (Trifolium pratense; Fabaceae).</title>
        <authorList>
            <person name="Istvanek J."/>
            <person name="Jaros M."/>
            <person name="Krenek A."/>
            <person name="Repkova J."/>
        </authorList>
    </citation>
    <scope>NUCLEOTIDE SEQUENCE [LARGE SCALE GENOMIC DNA]</scope>
    <source>
        <strain evidence="5">cv. Tatra</strain>
        <tissue evidence="4">Young leaves</tissue>
    </source>
</reference>